<dbReference type="InterPro" id="IPR028909">
    <property type="entry name" value="bL21-like"/>
</dbReference>
<protein>
    <recommendedName>
        <fullName evidence="6">Large ribosomal subunit protein bL21m</fullName>
    </recommendedName>
</protein>
<keyword evidence="2" id="KW-0699">rRNA-binding</keyword>
<evidence type="ECO:0000256" key="6">
    <source>
        <dbReference type="ARBA" id="ARBA00044129"/>
    </source>
</evidence>
<sequence length="328" mass="36472">MIQRFVSNAGRARSACAGLRSRLAPSRRFTEAWEGSTARSVGQHQQRPDARSFSRFAAVDHADAYERALKGQHGQQLSIAKLEGIGKDDAPFDPFIEEELREQAIERGEIMDEDAVDGGDNDSDTSDIPEATIVGKDDYEEDEDGDVYVYGDEEDEDEDESDDALVYNKDGSVIRNKSTLAALRAGYPAGGMLAVVEVGGSQHKVTTDDVLIVNRLKPVEHYKVGSVHTLKDVLLVGSSHLTLVGLPHVEGAEVDILIEEITQDAKVVVFKKRRRKHSQRKNGFRRDVTMARILDIRMPEEYADHEHLSRDNLSDIGELDDFKKPIMA</sequence>
<dbReference type="GO" id="GO:0019843">
    <property type="term" value="F:rRNA binding"/>
    <property type="evidence" value="ECO:0007669"/>
    <property type="project" value="UniProtKB-KW"/>
</dbReference>
<dbReference type="PANTHER" id="PTHR21349:SF0">
    <property type="entry name" value="LARGE RIBOSOMAL SUBUNIT PROTEIN BL21M"/>
    <property type="match status" value="1"/>
</dbReference>
<feature type="compositionally biased region" description="Acidic residues" evidence="7">
    <location>
        <begin position="111"/>
        <end position="127"/>
    </location>
</feature>
<evidence type="ECO:0000313" key="8">
    <source>
        <dbReference type="EMBL" id="CAD8339388.1"/>
    </source>
</evidence>
<gene>
    <name evidence="8" type="ORF">CAUS1442_LOCUS11521</name>
</gene>
<dbReference type="PROSITE" id="PS01169">
    <property type="entry name" value="RIBOSOMAL_L21"/>
    <property type="match status" value="1"/>
</dbReference>
<accession>A0A7R9WY24</accession>
<keyword evidence="4" id="KW-0689">Ribosomal protein</keyword>
<feature type="region of interest" description="Disordered" evidence="7">
    <location>
        <begin position="107"/>
        <end position="143"/>
    </location>
</feature>
<dbReference type="InterPro" id="IPR001787">
    <property type="entry name" value="Ribosomal_bL21"/>
</dbReference>
<evidence type="ECO:0000256" key="4">
    <source>
        <dbReference type="ARBA" id="ARBA00022980"/>
    </source>
</evidence>
<dbReference type="HAMAP" id="MF_01363">
    <property type="entry name" value="Ribosomal_bL21"/>
    <property type="match status" value="1"/>
</dbReference>
<evidence type="ECO:0000256" key="1">
    <source>
        <dbReference type="ARBA" id="ARBA00008563"/>
    </source>
</evidence>
<organism evidence="8">
    <name type="scientific">Craspedostauros australis</name>
    <dbReference type="NCBI Taxonomy" id="1486917"/>
    <lineage>
        <taxon>Eukaryota</taxon>
        <taxon>Sar</taxon>
        <taxon>Stramenopiles</taxon>
        <taxon>Ochrophyta</taxon>
        <taxon>Bacillariophyta</taxon>
        <taxon>Bacillariophyceae</taxon>
        <taxon>Bacillariophycidae</taxon>
        <taxon>Naviculales</taxon>
        <taxon>Naviculaceae</taxon>
        <taxon>Craspedostauros</taxon>
    </lineage>
</organism>
<dbReference type="SUPFAM" id="SSF141091">
    <property type="entry name" value="L21p-like"/>
    <property type="match status" value="1"/>
</dbReference>
<dbReference type="Pfam" id="PF00829">
    <property type="entry name" value="Ribosomal_L21p"/>
    <property type="match status" value="1"/>
</dbReference>
<evidence type="ECO:0000256" key="2">
    <source>
        <dbReference type="ARBA" id="ARBA00022730"/>
    </source>
</evidence>
<dbReference type="InterPro" id="IPR018258">
    <property type="entry name" value="Ribosomal_bL21_CS"/>
</dbReference>
<dbReference type="GO" id="GO:0005762">
    <property type="term" value="C:mitochondrial large ribosomal subunit"/>
    <property type="evidence" value="ECO:0007669"/>
    <property type="project" value="TreeGrafter"/>
</dbReference>
<dbReference type="EMBL" id="HBEF01018701">
    <property type="protein sequence ID" value="CAD8339388.1"/>
    <property type="molecule type" value="Transcribed_RNA"/>
</dbReference>
<dbReference type="GO" id="GO:0006412">
    <property type="term" value="P:translation"/>
    <property type="evidence" value="ECO:0007669"/>
    <property type="project" value="InterPro"/>
</dbReference>
<keyword evidence="3" id="KW-0694">RNA-binding</keyword>
<dbReference type="GO" id="GO:0003735">
    <property type="term" value="F:structural constituent of ribosome"/>
    <property type="evidence" value="ECO:0007669"/>
    <property type="project" value="InterPro"/>
</dbReference>
<reference evidence="8" key="1">
    <citation type="submission" date="2021-01" db="EMBL/GenBank/DDBJ databases">
        <authorList>
            <person name="Corre E."/>
            <person name="Pelletier E."/>
            <person name="Niang G."/>
            <person name="Scheremetjew M."/>
            <person name="Finn R."/>
            <person name="Kale V."/>
            <person name="Holt S."/>
            <person name="Cochrane G."/>
            <person name="Meng A."/>
            <person name="Brown T."/>
            <person name="Cohen L."/>
        </authorList>
    </citation>
    <scope>NUCLEOTIDE SEQUENCE</scope>
    <source>
        <strain evidence="8">CCMP3328</strain>
    </source>
</reference>
<evidence type="ECO:0000256" key="3">
    <source>
        <dbReference type="ARBA" id="ARBA00022884"/>
    </source>
</evidence>
<dbReference type="InterPro" id="IPR036164">
    <property type="entry name" value="bL21-like_sf"/>
</dbReference>
<keyword evidence="5" id="KW-0687">Ribonucleoprotein</keyword>
<proteinExistence type="inferred from homology"/>
<comment type="similarity">
    <text evidence="1">Belongs to the bacterial ribosomal protein bL21 family.</text>
</comment>
<name>A0A7R9WY24_9STRA</name>
<evidence type="ECO:0000256" key="5">
    <source>
        <dbReference type="ARBA" id="ARBA00023274"/>
    </source>
</evidence>
<dbReference type="AlphaFoldDB" id="A0A7R9WY24"/>
<evidence type="ECO:0000256" key="7">
    <source>
        <dbReference type="SAM" id="MobiDB-lite"/>
    </source>
</evidence>
<dbReference type="NCBIfam" id="TIGR00061">
    <property type="entry name" value="L21"/>
    <property type="match status" value="1"/>
</dbReference>
<dbReference type="PANTHER" id="PTHR21349">
    <property type="entry name" value="50S RIBOSOMAL PROTEIN L21"/>
    <property type="match status" value="1"/>
</dbReference>